<keyword evidence="4" id="KW-0255">Endonuclease</keyword>
<organism evidence="9 10">
    <name type="scientific">Muraenolepis orangiensis</name>
    <name type="common">Patagonian moray cod</name>
    <dbReference type="NCBI Taxonomy" id="630683"/>
    <lineage>
        <taxon>Eukaryota</taxon>
        <taxon>Metazoa</taxon>
        <taxon>Chordata</taxon>
        <taxon>Craniata</taxon>
        <taxon>Vertebrata</taxon>
        <taxon>Euteleostomi</taxon>
        <taxon>Actinopterygii</taxon>
        <taxon>Neopterygii</taxon>
        <taxon>Teleostei</taxon>
        <taxon>Neoteleostei</taxon>
        <taxon>Acanthomorphata</taxon>
        <taxon>Zeiogadaria</taxon>
        <taxon>Gadariae</taxon>
        <taxon>Gadiformes</taxon>
        <taxon>Muraenolepidoidei</taxon>
        <taxon>Muraenolepididae</taxon>
        <taxon>Muraenolepis</taxon>
    </lineage>
</organism>
<proteinExistence type="predicted"/>
<keyword evidence="10" id="KW-1185">Reference proteome</keyword>
<dbReference type="SUPFAM" id="SSF53098">
    <property type="entry name" value="Ribonuclease H-like"/>
    <property type="match status" value="1"/>
</dbReference>
<dbReference type="GO" id="GO:0003964">
    <property type="term" value="F:RNA-directed DNA polymerase activity"/>
    <property type="evidence" value="ECO:0007669"/>
    <property type="project" value="UniProtKB-KW"/>
</dbReference>
<gene>
    <name evidence="9" type="ORF">NHX12_032609</name>
</gene>
<keyword evidence="5" id="KW-0378">Hydrolase</keyword>
<evidence type="ECO:0000313" key="9">
    <source>
        <dbReference type="EMBL" id="KAJ3601641.1"/>
    </source>
</evidence>
<dbReference type="InterPro" id="IPR012337">
    <property type="entry name" value="RNaseH-like_sf"/>
</dbReference>
<keyword evidence="3" id="KW-0540">Nuclease</keyword>
<feature type="non-terminal residue" evidence="9">
    <location>
        <position position="202"/>
    </location>
</feature>
<name>A0A9Q0E7I5_9TELE</name>
<dbReference type="InterPro" id="IPR036397">
    <property type="entry name" value="RNaseH_sf"/>
</dbReference>
<dbReference type="Pfam" id="PF17917">
    <property type="entry name" value="RT_RNaseH"/>
    <property type="match status" value="1"/>
</dbReference>
<evidence type="ECO:0000256" key="4">
    <source>
        <dbReference type="ARBA" id="ARBA00022759"/>
    </source>
</evidence>
<evidence type="ECO:0000256" key="6">
    <source>
        <dbReference type="ARBA" id="ARBA00022918"/>
    </source>
</evidence>
<keyword evidence="1" id="KW-0808">Transferase</keyword>
<dbReference type="InterPro" id="IPR041373">
    <property type="entry name" value="RT_RNaseH"/>
</dbReference>
<dbReference type="GO" id="GO:0004519">
    <property type="term" value="F:endonuclease activity"/>
    <property type="evidence" value="ECO:0007669"/>
    <property type="project" value="UniProtKB-KW"/>
</dbReference>
<dbReference type="AlphaFoldDB" id="A0A9Q0E7I5"/>
<dbReference type="GO" id="GO:0003676">
    <property type="term" value="F:nucleic acid binding"/>
    <property type="evidence" value="ECO:0007669"/>
    <property type="project" value="InterPro"/>
</dbReference>
<dbReference type="GO" id="GO:0016787">
    <property type="term" value="F:hydrolase activity"/>
    <property type="evidence" value="ECO:0007669"/>
    <property type="project" value="UniProtKB-KW"/>
</dbReference>
<evidence type="ECO:0000256" key="5">
    <source>
        <dbReference type="ARBA" id="ARBA00022801"/>
    </source>
</evidence>
<dbReference type="Proteomes" id="UP001148018">
    <property type="component" value="Unassembled WGS sequence"/>
</dbReference>
<evidence type="ECO:0000256" key="1">
    <source>
        <dbReference type="ARBA" id="ARBA00022679"/>
    </source>
</evidence>
<evidence type="ECO:0000313" key="10">
    <source>
        <dbReference type="Proteomes" id="UP001148018"/>
    </source>
</evidence>
<evidence type="ECO:0000259" key="8">
    <source>
        <dbReference type="Pfam" id="PF17917"/>
    </source>
</evidence>
<protein>
    <recommendedName>
        <fullName evidence="8">Reverse transcriptase RNase H-like domain-containing protein</fullName>
    </recommendedName>
</protein>
<dbReference type="EMBL" id="JANIIK010000047">
    <property type="protein sequence ID" value="KAJ3601641.1"/>
    <property type="molecule type" value="Genomic_DNA"/>
</dbReference>
<dbReference type="Gene3D" id="3.30.420.10">
    <property type="entry name" value="Ribonuclease H-like superfamily/Ribonuclease H"/>
    <property type="match status" value="1"/>
</dbReference>
<dbReference type="InterPro" id="IPR052160">
    <property type="entry name" value="Gypsy_RT_Integrase-like"/>
</dbReference>
<accession>A0A9Q0E7I5</accession>
<keyword evidence="6" id="KW-0695">RNA-directed DNA polymerase</keyword>
<evidence type="ECO:0000256" key="3">
    <source>
        <dbReference type="ARBA" id="ARBA00022722"/>
    </source>
</evidence>
<evidence type="ECO:0000256" key="2">
    <source>
        <dbReference type="ARBA" id="ARBA00022695"/>
    </source>
</evidence>
<reference evidence="9" key="1">
    <citation type="submission" date="2022-07" db="EMBL/GenBank/DDBJ databases">
        <title>Chromosome-level genome of Muraenolepis orangiensis.</title>
        <authorList>
            <person name="Kim J."/>
        </authorList>
    </citation>
    <scope>NUCLEOTIDE SEQUENCE</scope>
    <source>
        <strain evidence="9">KU_S4_2022</strain>
        <tissue evidence="9">Muscle</tissue>
    </source>
</reference>
<dbReference type="OrthoDB" id="5832112at2759"/>
<feature type="domain" description="Reverse transcriptase RNase H-like" evidence="8">
    <location>
        <begin position="131"/>
        <end position="167"/>
    </location>
</feature>
<dbReference type="PANTHER" id="PTHR47266">
    <property type="entry name" value="ENDONUCLEASE-RELATED"/>
    <property type="match status" value="1"/>
</dbReference>
<feature type="region of interest" description="Disordered" evidence="7">
    <location>
        <begin position="171"/>
        <end position="202"/>
    </location>
</feature>
<sequence>MREDVALWCSTCTSCASKARPRKTPQAPMGTVRVGAPMERIALDIMGPLNETDRKNSYVLVVQDYFTKWVEAYPLPNQQALTVAEVLASDGARKSVLPLHHYNAVHPEVRPPLQPSVVTSVVGIGPADIPVYLLGRPFTVRTDRSSLRWLTQMKKPEGQLARWLETLGDAESSGGRETLSFHSSESSGGREILSFHSSESSG</sequence>
<evidence type="ECO:0000256" key="7">
    <source>
        <dbReference type="SAM" id="MobiDB-lite"/>
    </source>
</evidence>
<comment type="caution">
    <text evidence="9">The sequence shown here is derived from an EMBL/GenBank/DDBJ whole genome shotgun (WGS) entry which is preliminary data.</text>
</comment>
<keyword evidence="2" id="KW-0548">Nucleotidyltransferase</keyword>